<name>A0A3G2S339_MALR7</name>
<accession>A0A3G2S339</accession>
<proteinExistence type="predicted"/>
<dbReference type="GO" id="GO:0005634">
    <property type="term" value="C:nucleus"/>
    <property type="evidence" value="ECO:0007669"/>
    <property type="project" value="TreeGrafter"/>
</dbReference>
<reference evidence="2 3" key="1">
    <citation type="submission" date="2018-10" db="EMBL/GenBank/DDBJ databases">
        <title>Complete genome sequence of Malassezia restricta CBS 7877.</title>
        <authorList>
            <person name="Morand S.C."/>
            <person name="Bertignac M."/>
            <person name="Iltis A."/>
            <person name="Kolder I."/>
            <person name="Pirovano W."/>
            <person name="Jourdain R."/>
            <person name="Clavaud C."/>
        </authorList>
    </citation>
    <scope>NUCLEOTIDE SEQUENCE [LARGE SCALE GENOMIC DNA]</scope>
    <source>
        <strain evidence="2 3">CBS 7877</strain>
    </source>
</reference>
<evidence type="ECO:0000256" key="1">
    <source>
        <dbReference type="SAM" id="MobiDB-lite"/>
    </source>
</evidence>
<dbReference type="VEuPathDB" id="FungiDB:DNF11_1420"/>
<dbReference type="PANTHER" id="PTHR15615:SF94">
    <property type="entry name" value="PHO85 CYCLIN-6-RELATED"/>
    <property type="match status" value="1"/>
</dbReference>
<dbReference type="AlphaFoldDB" id="A0A3G2S339"/>
<organism evidence="2 3">
    <name type="scientific">Malassezia restricta (strain ATCC 96810 / NBRC 103918 / CBS 7877)</name>
    <name type="common">Seborrheic dermatitis infection agent</name>
    <dbReference type="NCBI Taxonomy" id="425264"/>
    <lineage>
        <taxon>Eukaryota</taxon>
        <taxon>Fungi</taxon>
        <taxon>Dikarya</taxon>
        <taxon>Basidiomycota</taxon>
        <taxon>Ustilaginomycotina</taxon>
        <taxon>Malasseziomycetes</taxon>
        <taxon>Malasseziales</taxon>
        <taxon>Malasseziaceae</taxon>
        <taxon>Malassezia</taxon>
    </lineage>
</organism>
<feature type="region of interest" description="Disordered" evidence="1">
    <location>
        <begin position="204"/>
        <end position="239"/>
    </location>
</feature>
<dbReference type="STRING" id="425264.A0A3G2S339"/>
<protein>
    <submittedName>
        <fullName evidence="2">PHO85 cyclin-6</fullName>
    </submittedName>
</protein>
<evidence type="ECO:0000313" key="2">
    <source>
        <dbReference type="EMBL" id="AYO42370.1"/>
    </source>
</evidence>
<feature type="region of interest" description="Disordered" evidence="1">
    <location>
        <begin position="1"/>
        <end position="74"/>
    </location>
</feature>
<dbReference type="Gene3D" id="1.10.472.10">
    <property type="entry name" value="Cyclin-like"/>
    <property type="match status" value="1"/>
</dbReference>
<dbReference type="GO" id="GO:0000307">
    <property type="term" value="C:cyclin-dependent protein kinase holoenzyme complex"/>
    <property type="evidence" value="ECO:0007669"/>
    <property type="project" value="TreeGrafter"/>
</dbReference>
<feature type="compositionally biased region" description="Low complexity" evidence="1">
    <location>
        <begin position="47"/>
        <end position="72"/>
    </location>
</feature>
<dbReference type="Proteomes" id="UP000269793">
    <property type="component" value="Chromosome II"/>
</dbReference>
<feature type="compositionally biased region" description="Low complexity" evidence="1">
    <location>
        <begin position="207"/>
        <end position="216"/>
    </location>
</feature>
<dbReference type="InterPro" id="IPR013922">
    <property type="entry name" value="Cyclin_PHO80-like"/>
</dbReference>
<evidence type="ECO:0000313" key="3">
    <source>
        <dbReference type="Proteomes" id="UP000269793"/>
    </source>
</evidence>
<dbReference type="GO" id="GO:0016538">
    <property type="term" value="F:cyclin-dependent protein serine/threonine kinase regulator activity"/>
    <property type="evidence" value="ECO:0007669"/>
    <property type="project" value="TreeGrafter"/>
</dbReference>
<sequence length="355" mass="38756">MSLSTPSTDQLHRASQDVSMLEDTEGRAYKTRRTSATSPEHRHKESSTSPALSASTSPGSRGSSSSRGPRVPQLDIVNFPSTELLRMLAVLLQHIASSNDQLRPLHQRHQAQDSFAQTTRDMSSSMHLPLADPKRPNITTAALATLNTSNSTLCFHARHIPSISIEAYLFRILKYCPMTNDIFLSLLVYFDRLSRVGALGQFPGEGTTSAPSHASAPPSPVSTPWADKESADHARQEAANSGGFPGISGFAIDSYNVHRLVIAGVTVASKFFSDVFYTNARYAKVGGLAVHELNQLELHFLLLTDFRLTVPMAEIQQYGNQLLAYAHDHSATHNIARPLSQAENIADSESTSRPH</sequence>
<feature type="compositionally biased region" description="Basic and acidic residues" evidence="1">
    <location>
        <begin position="226"/>
        <end position="236"/>
    </location>
</feature>
<gene>
    <name evidence="2" type="primary">PCL6</name>
    <name evidence="2" type="ORF">DNF11_1420</name>
</gene>
<keyword evidence="3" id="KW-1185">Reference proteome</keyword>
<dbReference type="PANTHER" id="PTHR15615">
    <property type="match status" value="1"/>
</dbReference>
<dbReference type="Pfam" id="PF08613">
    <property type="entry name" value="Cyclin"/>
    <property type="match status" value="2"/>
</dbReference>
<dbReference type="EMBL" id="CP033149">
    <property type="protein sequence ID" value="AYO42370.1"/>
    <property type="molecule type" value="Genomic_DNA"/>
</dbReference>
<dbReference type="GO" id="GO:0019901">
    <property type="term" value="F:protein kinase binding"/>
    <property type="evidence" value="ECO:0007669"/>
    <property type="project" value="InterPro"/>
</dbReference>
<dbReference type="CDD" id="cd20558">
    <property type="entry name" value="CYCLIN_ScPCL7-like"/>
    <property type="match status" value="1"/>
</dbReference>
<dbReference type="OrthoDB" id="1060854at2759"/>